<proteinExistence type="predicted"/>
<keyword evidence="3" id="KW-1185">Reference proteome</keyword>
<accession>A0A1R3JNQ6</accession>
<evidence type="ECO:0000313" key="3">
    <source>
        <dbReference type="Proteomes" id="UP000188268"/>
    </source>
</evidence>
<reference evidence="2 3" key="1">
    <citation type="submission" date="2013-09" db="EMBL/GenBank/DDBJ databases">
        <title>Corchorus capsularis genome sequencing.</title>
        <authorList>
            <person name="Alam M."/>
            <person name="Haque M.S."/>
            <person name="Islam M.S."/>
            <person name="Emdad E.M."/>
            <person name="Islam M.M."/>
            <person name="Ahmed B."/>
            <person name="Halim A."/>
            <person name="Hossen Q.M.M."/>
            <person name="Hossain M.Z."/>
            <person name="Ahmed R."/>
            <person name="Khan M.M."/>
            <person name="Islam R."/>
            <person name="Rashid M.M."/>
            <person name="Khan S.A."/>
            <person name="Rahman M.S."/>
            <person name="Alam M."/>
        </authorList>
    </citation>
    <scope>NUCLEOTIDE SEQUENCE [LARGE SCALE GENOMIC DNA]</scope>
    <source>
        <strain evidence="3">cv. CVL-1</strain>
        <tissue evidence="2">Whole seedling</tissue>
    </source>
</reference>
<evidence type="ECO:0000313" key="2">
    <source>
        <dbReference type="EMBL" id="OMO96509.1"/>
    </source>
</evidence>
<gene>
    <name evidence="2" type="ORF">CCACVL1_04924</name>
</gene>
<dbReference type="Proteomes" id="UP000188268">
    <property type="component" value="Unassembled WGS sequence"/>
</dbReference>
<comment type="caution">
    <text evidence="2">The sequence shown here is derived from an EMBL/GenBank/DDBJ whole genome shotgun (WGS) entry which is preliminary data.</text>
</comment>
<name>A0A1R3JNQ6_COCAP</name>
<dbReference type="AlphaFoldDB" id="A0A1R3JNQ6"/>
<protein>
    <submittedName>
        <fullName evidence="2">Uncharacterized protein</fullName>
    </submittedName>
</protein>
<sequence length="76" mass="8160">MATTLQRSAKATSLPINHHHGATYESGNSTNDGLLGSRLKLDFEAQGSSTINKDVVVKYGKSPMVYLQLIPSDLAN</sequence>
<dbReference type="EMBL" id="AWWV01007439">
    <property type="protein sequence ID" value="OMO96509.1"/>
    <property type="molecule type" value="Genomic_DNA"/>
</dbReference>
<organism evidence="2 3">
    <name type="scientific">Corchorus capsularis</name>
    <name type="common">Jute</name>
    <dbReference type="NCBI Taxonomy" id="210143"/>
    <lineage>
        <taxon>Eukaryota</taxon>
        <taxon>Viridiplantae</taxon>
        <taxon>Streptophyta</taxon>
        <taxon>Embryophyta</taxon>
        <taxon>Tracheophyta</taxon>
        <taxon>Spermatophyta</taxon>
        <taxon>Magnoliopsida</taxon>
        <taxon>eudicotyledons</taxon>
        <taxon>Gunneridae</taxon>
        <taxon>Pentapetalae</taxon>
        <taxon>rosids</taxon>
        <taxon>malvids</taxon>
        <taxon>Malvales</taxon>
        <taxon>Malvaceae</taxon>
        <taxon>Grewioideae</taxon>
        <taxon>Apeibeae</taxon>
        <taxon>Corchorus</taxon>
    </lineage>
</organism>
<feature type="region of interest" description="Disordered" evidence="1">
    <location>
        <begin position="1"/>
        <end position="30"/>
    </location>
</feature>
<feature type="compositionally biased region" description="Polar residues" evidence="1">
    <location>
        <begin position="1"/>
        <end position="15"/>
    </location>
</feature>
<dbReference type="Gramene" id="OMO96509">
    <property type="protein sequence ID" value="OMO96509"/>
    <property type="gene ID" value="CCACVL1_04924"/>
</dbReference>
<evidence type="ECO:0000256" key="1">
    <source>
        <dbReference type="SAM" id="MobiDB-lite"/>
    </source>
</evidence>